<dbReference type="AlphaFoldDB" id="A0A392N8P6"/>
<sequence length="131" mass="15147">MEVPAKQIMERQETMTRHSQEYRAALQRAKTLDVPHAYAPPSEYGTFDEEGEESSRSEAESSVSSTTRSKAEESWDVLIERLFDKDEHGHMHGWQAAVMDDLIPPRFVWHVPDVNRPPLERELRSFYGQAC</sequence>
<feature type="region of interest" description="Disordered" evidence="1">
    <location>
        <begin position="1"/>
        <end position="20"/>
    </location>
</feature>
<name>A0A392N8P6_9FABA</name>
<reference evidence="2 3" key="1">
    <citation type="journal article" date="2018" name="Front. Plant Sci.">
        <title>Red Clover (Trifolium pratense) and Zigzag Clover (T. medium) - A Picture of Genomic Similarities and Differences.</title>
        <authorList>
            <person name="Dluhosova J."/>
            <person name="Istvanek J."/>
            <person name="Nedelnik J."/>
            <person name="Repkova J."/>
        </authorList>
    </citation>
    <scope>NUCLEOTIDE SEQUENCE [LARGE SCALE GENOMIC DNA]</scope>
    <source>
        <strain evidence="3">cv. 10/8</strain>
        <tissue evidence="2">Leaf</tissue>
    </source>
</reference>
<evidence type="ECO:0000256" key="1">
    <source>
        <dbReference type="SAM" id="MobiDB-lite"/>
    </source>
</evidence>
<proteinExistence type="predicted"/>
<accession>A0A392N8P6</accession>
<dbReference type="PANTHER" id="PTHR46398:SF4">
    <property type="entry name" value="ALPHA_BETA-HYDROLASES SUPERFAMILY PROTEIN"/>
    <property type="match status" value="1"/>
</dbReference>
<feature type="compositionally biased region" description="Basic and acidic residues" evidence="1">
    <location>
        <begin position="8"/>
        <end position="20"/>
    </location>
</feature>
<comment type="caution">
    <text evidence="2">The sequence shown here is derived from an EMBL/GenBank/DDBJ whole genome shotgun (WGS) entry which is preliminary data.</text>
</comment>
<evidence type="ECO:0000313" key="3">
    <source>
        <dbReference type="Proteomes" id="UP000265520"/>
    </source>
</evidence>
<protein>
    <submittedName>
        <fullName evidence="2">Lipase class 3 family protein</fullName>
    </submittedName>
</protein>
<dbReference type="Proteomes" id="UP000265520">
    <property type="component" value="Unassembled WGS sequence"/>
</dbReference>
<dbReference type="EMBL" id="LXQA010031155">
    <property type="protein sequence ID" value="MCH95953.1"/>
    <property type="molecule type" value="Genomic_DNA"/>
</dbReference>
<gene>
    <name evidence="2" type="ORF">A2U01_0016936</name>
</gene>
<feature type="region of interest" description="Disordered" evidence="1">
    <location>
        <begin position="32"/>
        <end position="73"/>
    </location>
</feature>
<keyword evidence="3" id="KW-1185">Reference proteome</keyword>
<dbReference type="PANTHER" id="PTHR46398">
    <property type="entry name" value="ALPHA/BETA-HYDROLASES SUPERFAMILY PROTEIN"/>
    <property type="match status" value="1"/>
</dbReference>
<organism evidence="2 3">
    <name type="scientific">Trifolium medium</name>
    <dbReference type="NCBI Taxonomy" id="97028"/>
    <lineage>
        <taxon>Eukaryota</taxon>
        <taxon>Viridiplantae</taxon>
        <taxon>Streptophyta</taxon>
        <taxon>Embryophyta</taxon>
        <taxon>Tracheophyta</taxon>
        <taxon>Spermatophyta</taxon>
        <taxon>Magnoliopsida</taxon>
        <taxon>eudicotyledons</taxon>
        <taxon>Gunneridae</taxon>
        <taxon>Pentapetalae</taxon>
        <taxon>rosids</taxon>
        <taxon>fabids</taxon>
        <taxon>Fabales</taxon>
        <taxon>Fabaceae</taxon>
        <taxon>Papilionoideae</taxon>
        <taxon>50 kb inversion clade</taxon>
        <taxon>NPAAA clade</taxon>
        <taxon>Hologalegina</taxon>
        <taxon>IRL clade</taxon>
        <taxon>Trifolieae</taxon>
        <taxon>Trifolium</taxon>
    </lineage>
</organism>
<evidence type="ECO:0000313" key="2">
    <source>
        <dbReference type="EMBL" id="MCH95953.1"/>
    </source>
</evidence>